<evidence type="ECO:0000313" key="2">
    <source>
        <dbReference type="EMBL" id="GLD55111.1"/>
    </source>
</evidence>
<feature type="region of interest" description="Disordered" evidence="1">
    <location>
        <begin position="723"/>
        <end position="797"/>
    </location>
</feature>
<protein>
    <submittedName>
        <fullName evidence="2">Palmitoyltransferase ZDHHC5-like protein</fullName>
    </submittedName>
</protein>
<reference evidence="2" key="1">
    <citation type="submission" date="2022-08" db="EMBL/GenBank/DDBJ databases">
        <title>Genome sequencing of akame (Lates japonicus).</title>
        <authorList>
            <person name="Hashiguchi Y."/>
            <person name="Takahashi H."/>
        </authorList>
    </citation>
    <scope>NUCLEOTIDE SEQUENCE</scope>
    <source>
        <strain evidence="2">Kochi</strain>
    </source>
</reference>
<proteinExistence type="predicted"/>
<feature type="region of interest" description="Disordered" evidence="1">
    <location>
        <begin position="804"/>
        <end position="823"/>
    </location>
</feature>
<feature type="region of interest" description="Disordered" evidence="1">
    <location>
        <begin position="546"/>
        <end position="591"/>
    </location>
</feature>
<accession>A0AAD3R4R3</accession>
<organism evidence="2 3">
    <name type="scientific">Lates japonicus</name>
    <name type="common">Japanese lates</name>
    <dbReference type="NCBI Taxonomy" id="270547"/>
    <lineage>
        <taxon>Eukaryota</taxon>
        <taxon>Metazoa</taxon>
        <taxon>Chordata</taxon>
        <taxon>Craniata</taxon>
        <taxon>Vertebrata</taxon>
        <taxon>Euteleostomi</taxon>
        <taxon>Actinopterygii</taxon>
        <taxon>Neopterygii</taxon>
        <taxon>Teleostei</taxon>
        <taxon>Neoteleostei</taxon>
        <taxon>Acanthomorphata</taxon>
        <taxon>Carangaria</taxon>
        <taxon>Carangaria incertae sedis</taxon>
        <taxon>Centropomidae</taxon>
        <taxon>Lates</taxon>
    </lineage>
</organism>
<feature type="region of interest" description="Disordered" evidence="1">
    <location>
        <begin position="390"/>
        <end position="437"/>
    </location>
</feature>
<gene>
    <name evidence="2" type="ORF">AKAME5_002850100</name>
</gene>
<feature type="compositionally biased region" description="Low complexity" evidence="1">
    <location>
        <begin position="548"/>
        <end position="559"/>
    </location>
</feature>
<comment type="caution">
    <text evidence="2">The sequence shown here is derived from an EMBL/GenBank/DDBJ whole genome shotgun (WGS) entry which is preliminary data.</text>
</comment>
<sequence length="823" mass="90491">MEHVYDPLDRVFSWPGPPKWPPGLQIWRCCRSATVSKPGGCLRSSANHATKCLLRYSTIGLNYLLRRFKQLSWQNPAETRLLLLLARPLRFRFRRGSAEDHLARFYVGCMPSYRREAWSAFLRPARLISQCAGCRFSLIPDTDSINAGACKILPHHFFLSIRGCFFNRRDFFLRKVAGFRAKATQSDCDVSAVLRWFVDALKPHAVGAASVRRCLPRTDQNETSCWDCTAALLLLLCRSVYGAGLRSRLCPSFLLFSIKYVHFLESQHQIESGRFGSSGFIRTSPIHPHPTSGSTRVYDHRFYLVDICGRLVTPIAFGSEWWSQEKDTSASWVNQPRQEAGFPHPTPVPASHFVIHAVSSSFWPHAPVLHPPAMRLLSCTAPPYHISHLKTSEQQGNSKSPNLRSESRESPARGRQQAGLPVQPPLQTTTASGSLQLNSLTLNSRSLTLKHSNRHGNKSQLPAMHADGLASNPPLGIISSSSLLANHSSSSSLSYDNLISPADPQFLAQRGAPPVSYHTHFMTLGTDGTVLQRTPPHAYSPVFMGITRQSPQSREPSPSLKGLTSRDPSPSFQGFIQRDPSPAFQGLMPRDLASQSVATRDVPPPGLAMRDMTSQSLRDSLRDLGPQSLTPPKSAAARYDSFSKSIMASIHERQEMEERERMLRLQARSQALYGPDMGIYDIPSRRSLPPDNIRPPGSRGPTPPAYGSREFLMSTGILGYGMRTSPLSSSSTSSLTRGPKTSSSPLQSSSSSSLQSKGRSSSPAYCPTDRQTQPLPSSTSTLPRLPSSSTSSAPSYASYAAAKRSSLTYSSEGKDSVTLGALK</sequence>
<dbReference type="AlphaFoldDB" id="A0AAD3R4R3"/>
<feature type="compositionally biased region" description="Low complexity" evidence="1">
    <location>
        <begin position="724"/>
        <end position="762"/>
    </location>
</feature>
<dbReference type="Proteomes" id="UP001279410">
    <property type="component" value="Unassembled WGS sequence"/>
</dbReference>
<evidence type="ECO:0000313" key="3">
    <source>
        <dbReference type="Proteomes" id="UP001279410"/>
    </source>
</evidence>
<feature type="compositionally biased region" description="Low complexity" evidence="1">
    <location>
        <begin position="774"/>
        <end position="797"/>
    </location>
</feature>
<keyword evidence="3" id="KW-1185">Reference proteome</keyword>
<feature type="compositionally biased region" description="Polar residues" evidence="1">
    <location>
        <begin position="392"/>
        <end position="404"/>
    </location>
</feature>
<feature type="region of interest" description="Disordered" evidence="1">
    <location>
        <begin position="675"/>
        <end position="709"/>
    </location>
</feature>
<name>A0AAD3R4R3_LATJO</name>
<evidence type="ECO:0000256" key="1">
    <source>
        <dbReference type="SAM" id="MobiDB-lite"/>
    </source>
</evidence>
<dbReference type="EMBL" id="BRZM01004151">
    <property type="protein sequence ID" value="GLD55111.1"/>
    <property type="molecule type" value="Genomic_DNA"/>
</dbReference>